<dbReference type="CDD" id="cd06170">
    <property type="entry name" value="LuxR_C_like"/>
    <property type="match status" value="1"/>
</dbReference>
<dbReference type="PANTHER" id="PTHR44688">
    <property type="entry name" value="DNA-BINDING TRANSCRIPTIONAL ACTIVATOR DEVR_DOSR"/>
    <property type="match status" value="1"/>
</dbReference>
<dbReference type="GO" id="GO:0045892">
    <property type="term" value="P:negative regulation of DNA-templated transcription"/>
    <property type="evidence" value="ECO:0007669"/>
    <property type="project" value="UniProtKB-ARBA"/>
</dbReference>
<dbReference type="OrthoDB" id="2612750at2"/>
<dbReference type="PROSITE" id="PS50043">
    <property type="entry name" value="HTH_LUXR_2"/>
    <property type="match status" value="1"/>
</dbReference>
<dbReference type="InterPro" id="IPR016032">
    <property type="entry name" value="Sig_transdc_resp-reg_C-effctor"/>
</dbReference>
<dbReference type="RefSeq" id="WP_097073343.1">
    <property type="nucleotide sequence ID" value="NZ_OBMQ01000005.1"/>
</dbReference>
<dbReference type="Gene3D" id="3.30.450.40">
    <property type="match status" value="1"/>
</dbReference>
<organism evidence="5 6">
    <name type="scientific">Ureibacillus xyleni</name>
    <dbReference type="NCBI Taxonomy" id="614648"/>
    <lineage>
        <taxon>Bacteria</taxon>
        <taxon>Bacillati</taxon>
        <taxon>Bacillota</taxon>
        <taxon>Bacilli</taxon>
        <taxon>Bacillales</taxon>
        <taxon>Caryophanaceae</taxon>
        <taxon>Ureibacillus</taxon>
    </lineage>
</organism>
<dbReference type="PROSITE" id="PS00622">
    <property type="entry name" value="HTH_LUXR_1"/>
    <property type="match status" value="1"/>
</dbReference>
<dbReference type="SMART" id="SM00421">
    <property type="entry name" value="HTH_LUXR"/>
    <property type="match status" value="1"/>
</dbReference>
<evidence type="ECO:0000256" key="3">
    <source>
        <dbReference type="ARBA" id="ARBA00023163"/>
    </source>
</evidence>
<dbReference type="Pfam" id="PF01590">
    <property type="entry name" value="GAF"/>
    <property type="match status" value="1"/>
</dbReference>
<dbReference type="PRINTS" id="PR00038">
    <property type="entry name" value="HTHLUXR"/>
</dbReference>
<evidence type="ECO:0000256" key="2">
    <source>
        <dbReference type="ARBA" id="ARBA00023125"/>
    </source>
</evidence>
<dbReference type="GO" id="GO:0003677">
    <property type="term" value="F:DNA binding"/>
    <property type="evidence" value="ECO:0007669"/>
    <property type="project" value="UniProtKB-KW"/>
</dbReference>
<dbReference type="InterPro" id="IPR003018">
    <property type="entry name" value="GAF"/>
</dbReference>
<evidence type="ECO:0000313" key="5">
    <source>
        <dbReference type="EMBL" id="SOC08408.1"/>
    </source>
</evidence>
<proteinExistence type="predicted"/>
<gene>
    <name evidence="5" type="ORF">SAMN05880501_10575</name>
</gene>
<accession>A0A285SKD8</accession>
<reference evidence="6" key="1">
    <citation type="submission" date="2017-08" db="EMBL/GenBank/DDBJ databases">
        <authorList>
            <person name="Varghese N."/>
            <person name="Submissions S."/>
        </authorList>
    </citation>
    <scope>NUCLEOTIDE SEQUENCE [LARGE SCALE GENOMIC DNA]</scope>
    <source>
        <strain evidence="6">JC22</strain>
    </source>
</reference>
<dbReference type="InterPro" id="IPR000792">
    <property type="entry name" value="Tscrpt_reg_LuxR_C"/>
</dbReference>
<name>A0A285SKD8_9BACL</name>
<dbReference type="InterPro" id="IPR036388">
    <property type="entry name" value="WH-like_DNA-bd_sf"/>
</dbReference>
<dbReference type="Pfam" id="PF00196">
    <property type="entry name" value="GerE"/>
    <property type="match status" value="1"/>
</dbReference>
<dbReference type="AlphaFoldDB" id="A0A285SKD8"/>
<feature type="domain" description="HTH luxR-type" evidence="4">
    <location>
        <begin position="173"/>
        <end position="238"/>
    </location>
</feature>
<keyword evidence="1" id="KW-0805">Transcription regulation</keyword>
<dbReference type="Proteomes" id="UP000219636">
    <property type="component" value="Unassembled WGS sequence"/>
</dbReference>
<protein>
    <submittedName>
        <fullName evidence="5">GAF domain-containing protein</fullName>
    </submittedName>
</protein>
<dbReference type="Gene3D" id="1.10.10.10">
    <property type="entry name" value="Winged helix-like DNA-binding domain superfamily/Winged helix DNA-binding domain"/>
    <property type="match status" value="1"/>
</dbReference>
<keyword evidence="3" id="KW-0804">Transcription</keyword>
<keyword evidence="6" id="KW-1185">Reference proteome</keyword>
<evidence type="ECO:0000256" key="1">
    <source>
        <dbReference type="ARBA" id="ARBA00023015"/>
    </source>
</evidence>
<dbReference type="EMBL" id="OBMQ01000005">
    <property type="protein sequence ID" value="SOC08408.1"/>
    <property type="molecule type" value="Genomic_DNA"/>
</dbReference>
<evidence type="ECO:0000259" key="4">
    <source>
        <dbReference type="PROSITE" id="PS50043"/>
    </source>
</evidence>
<sequence length="244" mass="29048">MNNGDYEKVINFMDEMTQPIIDFRSHVLKTFEKLFGFHQSNFWLIDDHSNLVNPIRLNIDQSTMNDYLEGCFQWDYHMPKQIFHKLPKQRVLRIEDIIPVERYEHEAYYNEFMRRHGFYHQMVAYIINGGKLLGGVCFVKPKSDKPFSLNDVKSLEIITRYLSECMITFEEKQQDQITCISEKEREVIELVQRGFSNKEIAQTLFISIHTVKKHLQNIYQKLNVPNRTSLCYKLQGSKNNLILQ</sequence>
<dbReference type="SUPFAM" id="SSF55781">
    <property type="entry name" value="GAF domain-like"/>
    <property type="match status" value="1"/>
</dbReference>
<dbReference type="PANTHER" id="PTHR44688:SF16">
    <property type="entry name" value="DNA-BINDING TRANSCRIPTIONAL ACTIVATOR DEVR_DOSR"/>
    <property type="match status" value="1"/>
</dbReference>
<dbReference type="SUPFAM" id="SSF46894">
    <property type="entry name" value="C-terminal effector domain of the bipartite response regulators"/>
    <property type="match status" value="1"/>
</dbReference>
<keyword evidence="2" id="KW-0238">DNA-binding</keyword>
<dbReference type="InterPro" id="IPR029016">
    <property type="entry name" value="GAF-like_dom_sf"/>
</dbReference>
<evidence type="ECO:0000313" key="6">
    <source>
        <dbReference type="Proteomes" id="UP000219636"/>
    </source>
</evidence>